<feature type="transmembrane region" description="Helical" evidence="1">
    <location>
        <begin position="41"/>
        <end position="64"/>
    </location>
</feature>
<name>A0A367X4E6_9PROT</name>
<evidence type="ECO:0000259" key="2">
    <source>
        <dbReference type="Pfam" id="PF09335"/>
    </source>
</evidence>
<organism evidence="3 4">
    <name type="scientific">Thalassospira profundimaris</name>
    <dbReference type="NCBI Taxonomy" id="502049"/>
    <lineage>
        <taxon>Bacteria</taxon>
        <taxon>Pseudomonadati</taxon>
        <taxon>Pseudomonadota</taxon>
        <taxon>Alphaproteobacteria</taxon>
        <taxon>Rhodospirillales</taxon>
        <taxon>Thalassospiraceae</taxon>
        <taxon>Thalassospira</taxon>
    </lineage>
</organism>
<dbReference type="Proteomes" id="UP000252517">
    <property type="component" value="Unassembled WGS sequence"/>
</dbReference>
<dbReference type="Pfam" id="PF09335">
    <property type="entry name" value="VTT_dom"/>
    <property type="match status" value="1"/>
</dbReference>
<dbReference type="InterPro" id="IPR051311">
    <property type="entry name" value="DedA_domain"/>
</dbReference>
<sequence length="153" mass="16445">MLSSILVYGGLFLSAFTSATLLPGSSEAVLAALIATGDHTTWLLVLVATLGNVAGSLVNWVLGLAIEHFRNARWFPVSDRDYQRACTWFSRFGLWALLFSWLPVIGDPITLVAGAMRVRFVPFILLVTLGKAGRYALVAAAASGVIHFFSTAS</sequence>
<feature type="transmembrane region" description="Helical" evidence="1">
    <location>
        <begin position="85"/>
        <end position="103"/>
    </location>
</feature>
<comment type="caution">
    <text evidence="3">The sequence shown here is derived from an EMBL/GenBank/DDBJ whole genome shotgun (WGS) entry which is preliminary data.</text>
</comment>
<feature type="domain" description="VTT" evidence="2">
    <location>
        <begin position="27"/>
        <end position="140"/>
    </location>
</feature>
<dbReference type="PANTHER" id="PTHR42709:SF4">
    <property type="entry name" value="INNER MEMBRANE PROTEIN YQAA"/>
    <property type="match status" value="1"/>
</dbReference>
<evidence type="ECO:0000256" key="1">
    <source>
        <dbReference type="SAM" id="Phobius"/>
    </source>
</evidence>
<dbReference type="InterPro" id="IPR032816">
    <property type="entry name" value="VTT_dom"/>
</dbReference>
<feature type="transmembrane region" description="Helical" evidence="1">
    <location>
        <begin position="135"/>
        <end position="152"/>
    </location>
</feature>
<dbReference type="RefSeq" id="WP_114089066.1">
    <property type="nucleotide sequence ID" value="NZ_JPWH01000011.1"/>
</dbReference>
<dbReference type="AlphaFoldDB" id="A0A367X4E6"/>
<protein>
    <recommendedName>
        <fullName evidence="2">VTT domain-containing protein</fullName>
    </recommendedName>
</protein>
<keyword evidence="1" id="KW-0472">Membrane</keyword>
<dbReference type="PANTHER" id="PTHR42709">
    <property type="entry name" value="ALKALINE PHOSPHATASE LIKE PROTEIN"/>
    <property type="match status" value="1"/>
</dbReference>
<keyword evidence="1" id="KW-1133">Transmembrane helix</keyword>
<dbReference type="OrthoDB" id="9814483at2"/>
<accession>A0A367X4E6</accession>
<evidence type="ECO:0000313" key="3">
    <source>
        <dbReference type="EMBL" id="RCK48359.1"/>
    </source>
</evidence>
<dbReference type="EMBL" id="JPWH01000011">
    <property type="protein sequence ID" value="RCK48359.1"/>
    <property type="molecule type" value="Genomic_DNA"/>
</dbReference>
<keyword evidence="1" id="KW-0812">Transmembrane</keyword>
<evidence type="ECO:0000313" key="4">
    <source>
        <dbReference type="Proteomes" id="UP000252517"/>
    </source>
</evidence>
<proteinExistence type="predicted"/>
<gene>
    <name evidence="3" type="ORF">TH25_15020</name>
</gene>
<reference evidence="3 4" key="1">
    <citation type="submission" date="2014-07" db="EMBL/GenBank/DDBJ databases">
        <title>Draft genome sequence of Thalassospira profundimaris S25-3-2.</title>
        <authorList>
            <person name="Lai Q."/>
            <person name="Shao Z."/>
        </authorList>
    </citation>
    <scope>NUCLEOTIDE SEQUENCE [LARGE SCALE GENOMIC DNA]</scope>
    <source>
        <strain evidence="3 4">S25-3-2</strain>
    </source>
</reference>